<dbReference type="Proteomes" id="UP000243376">
    <property type="component" value="Unassembled WGS sequence"/>
</dbReference>
<accession>A0A2J6XA15</accession>
<dbReference type="EMBL" id="PNIQ01000254">
    <property type="protein sequence ID" value="PMP84374.1"/>
    <property type="molecule type" value="Genomic_DNA"/>
</dbReference>
<keyword evidence="1" id="KW-0472">Membrane</keyword>
<evidence type="ECO:0008006" key="4">
    <source>
        <dbReference type="Google" id="ProtNLM"/>
    </source>
</evidence>
<dbReference type="AlphaFoldDB" id="A0A2J6XA15"/>
<gene>
    <name evidence="2" type="ORF">C0184_03820</name>
</gene>
<name>A0A2J6XA15_9CHLR</name>
<comment type="caution">
    <text evidence="2">The sequence shown here is derived from an EMBL/GenBank/DDBJ whole genome shotgun (WGS) entry which is preliminary data.</text>
</comment>
<sequence length="64" mass="6859">MQALISVALLIGPASFGFLFDWFGNTTPYLAGGMLLIGSWVMTTITIANPSILIRSTEDPEAQV</sequence>
<organism evidence="2 3">
    <name type="scientific">Chloroflexus aggregans</name>
    <dbReference type="NCBI Taxonomy" id="152260"/>
    <lineage>
        <taxon>Bacteria</taxon>
        <taxon>Bacillati</taxon>
        <taxon>Chloroflexota</taxon>
        <taxon>Chloroflexia</taxon>
        <taxon>Chloroflexales</taxon>
        <taxon>Chloroflexineae</taxon>
        <taxon>Chloroflexaceae</taxon>
        <taxon>Chloroflexus</taxon>
    </lineage>
</organism>
<proteinExistence type="predicted"/>
<keyword evidence="1" id="KW-1133">Transmembrane helix</keyword>
<evidence type="ECO:0000313" key="3">
    <source>
        <dbReference type="Proteomes" id="UP000243376"/>
    </source>
</evidence>
<evidence type="ECO:0000313" key="2">
    <source>
        <dbReference type="EMBL" id="PMP84374.1"/>
    </source>
</evidence>
<reference evidence="2 3" key="1">
    <citation type="submission" date="2018-01" db="EMBL/GenBank/DDBJ databases">
        <title>Metagenomic assembled genomes from two thermal pools in the Uzon Caldera, Kamchatka, Russia.</title>
        <authorList>
            <person name="Wilkins L."/>
            <person name="Ettinger C."/>
        </authorList>
    </citation>
    <scope>NUCLEOTIDE SEQUENCE [LARGE SCALE GENOMIC DNA]</scope>
    <source>
        <strain evidence="2">ZAV-02</strain>
    </source>
</reference>
<dbReference type="InterPro" id="IPR036259">
    <property type="entry name" value="MFS_trans_sf"/>
</dbReference>
<dbReference type="SUPFAM" id="SSF103473">
    <property type="entry name" value="MFS general substrate transporter"/>
    <property type="match status" value="1"/>
</dbReference>
<keyword evidence="1" id="KW-0812">Transmembrane</keyword>
<feature type="transmembrane region" description="Helical" evidence="1">
    <location>
        <begin position="27"/>
        <end position="48"/>
    </location>
</feature>
<protein>
    <recommendedName>
        <fullName evidence="4">MFS transporter</fullName>
    </recommendedName>
</protein>
<evidence type="ECO:0000256" key="1">
    <source>
        <dbReference type="SAM" id="Phobius"/>
    </source>
</evidence>